<comment type="caution">
    <text evidence="1">The sequence shown here is derived from an EMBL/GenBank/DDBJ whole genome shotgun (WGS) entry which is preliminary data.</text>
</comment>
<dbReference type="EMBL" id="JAIWYP010000014">
    <property type="protein sequence ID" value="KAH3709601.1"/>
    <property type="molecule type" value="Genomic_DNA"/>
</dbReference>
<dbReference type="AlphaFoldDB" id="A0A9D3Z2B7"/>
<evidence type="ECO:0000313" key="2">
    <source>
        <dbReference type="Proteomes" id="UP000828390"/>
    </source>
</evidence>
<gene>
    <name evidence="1" type="ORF">DPMN_069065</name>
</gene>
<keyword evidence="2" id="KW-1185">Reference proteome</keyword>
<evidence type="ECO:0000313" key="1">
    <source>
        <dbReference type="EMBL" id="KAH3709601.1"/>
    </source>
</evidence>
<organism evidence="1 2">
    <name type="scientific">Dreissena polymorpha</name>
    <name type="common">Zebra mussel</name>
    <name type="synonym">Mytilus polymorpha</name>
    <dbReference type="NCBI Taxonomy" id="45954"/>
    <lineage>
        <taxon>Eukaryota</taxon>
        <taxon>Metazoa</taxon>
        <taxon>Spiralia</taxon>
        <taxon>Lophotrochozoa</taxon>
        <taxon>Mollusca</taxon>
        <taxon>Bivalvia</taxon>
        <taxon>Autobranchia</taxon>
        <taxon>Heteroconchia</taxon>
        <taxon>Euheterodonta</taxon>
        <taxon>Imparidentia</taxon>
        <taxon>Neoheterodontei</taxon>
        <taxon>Myida</taxon>
        <taxon>Dreissenoidea</taxon>
        <taxon>Dreissenidae</taxon>
        <taxon>Dreissena</taxon>
    </lineage>
</organism>
<name>A0A9D3Z2B7_DREPO</name>
<proteinExistence type="predicted"/>
<sequence>MLRYSTDATVSDTWLEVNTCWKWVTGMAVNDAKSRLRHIDILGTTTSGRLG</sequence>
<reference evidence="1" key="1">
    <citation type="journal article" date="2019" name="bioRxiv">
        <title>The Genome of the Zebra Mussel, Dreissena polymorpha: A Resource for Invasive Species Research.</title>
        <authorList>
            <person name="McCartney M.A."/>
            <person name="Auch B."/>
            <person name="Kono T."/>
            <person name="Mallez S."/>
            <person name="Zhang Y."/>
            <person name="Obille A."/>
            <person name="Becker A."/>
            <person name="Abrahante J.E."/>
            <person name="Garbe J."/>
            <person name="Badalamenti J.P."/>
            <person name="Herman A."/>
            <person name="Mangelson H."/>
            <person name="Liachko I."/>
            <person name="Sullivan S."/>
            <person name="Sone E.D."/>
            <person name="Koren S."/>
            <person name="Silverstein K.A.T."/>
            <person name="Beckman K.B."/>
            <person name="Gohl D.M."/>
        </authorList>
    </citation>
    <scope>NUCLEOTIDE SEQUENCE</scope>
    <source>
        <strain evidence="1">Duluth1</strain>
        <tissue evidence="1">Whole animal</tissue>
    </source>
</reference>
<dbReference type="Proteomes" id="UP000828390">
    <property type="component" value="Unassembled WGS sequence"/>
</dbReference>
<accession>A0A9D3Z2B7</accession>
<reference evidence="1" key="2">
    <citation type="submission" date="2020-11" db="EMBL/GenBank/DDBJ databases">
        <authorList>
            <person name="McCartney M.A."/>
            <person name="Auch B."/>
            <person name="Kono T."/>
            <person name="Mallez S."/>
            <person name="Becker A."/>
            <person name="Gohl D.M."/>
            <person name="Silverstein K.A.T."/>
            <person name="Koren S."/>
            <person name="Bechman K.B."/>
            <person name="Herman A."/>
            <person name="Abrahante J.E."/>
            <person name="Garbe J."/>
        </authorList>
    </citation>
    <scope>NUCLEOTIDE SEQUENCE</scope>
    <source>
        <strain evidence="1">Duluth1</strain>
        <tissue evidence="1">Whole animal</tissue>
    </source>
</reference>
<protein>
    <submittedName>
        <fullName evidence="1">Uncharacterized protein</fullName>
    </submittedName>
</protein>